<organism evidence="1 2">
    <name type="scientific">Cronartium quercuum f. sp. fusiforme G11</name>
    <dbReference type="NCBI Taxonomy" id="708437"/>
    <lineage>
        <taxon>Eukaryota</taxon>
        <taxon>Fungi</taxon>
        <taxon>Dikarya</taxon>
        <taxon>Basidiomycota</taxon>
        <taxon>Pucciniomycotina</taxon>
        <taxon>Pucciniomycetes</taxon>
        <taxon>Pucciniales</taxon>
        <taxon>Coleosporiaceae</taxon>
        <taxon>Cronartium</taxon>
    </lineage>
</organism>
<gene>
    <name evidence="1" type="ORF">CROQUDRAFT_40970</name>
</gene>
<dbReference type="Proteomes" id="UP000886653">
    <property type="component" value="Unassembled WGS sequence"/>
</dbReference>
<dbReference type="EMBL" id="MU167234">
    <property type="protein sequence ID" value="KAG0148701.1"/>
    <property type="molecule type" value="Genomic_DNA"/>
</dbReference>
<feature type="non-terminal residue" evidence="1">
    <location>
        <position position="1"/>
    </location>
</feature>
<evidence type="ECO:0000313" key="2">
    <source>
        <dbReference type="Proteomes" id="UP000886653"/>
    </source>
</evidence>
<dbReference type="OrthoDB" id="2507096at2759"/>
<keyword evidence="2" id="KW-1185">Reference proteome</keyword>
<proteinExistence type="predicted"/>
<comment type="caution">
    <text evidence="1">The sequence shown here is derived from an EMBL/GenBank/DDBJ whole genome shotgun (WGS) entry which is preliminary data.</text>
</comment>
<sequence length="66" mass="7574">ELKVVLNVQHNCHDGKCKGGKDHFKKVEHQETSMVFPHVVHEDTLSFILNSSPPRKLHHIEACYVT</sequence>
<evidence type="ECO:0000313" key="1">
    <source>
        <dbReference type="EMBL" id="KAG0148701.1"/>
    </source>
</evidence>
<reference evidence="1" key="1">
    <citation type="submission" date="2013-11" db="EMBL/GenBank/DDBJ databases">
        <title>Genome sequence of the fusiform rust pathogen reveals effectors for host alternation and coevolution with pine.</title>
        <authorList>
            <consortium name="DOE Joint Genome Institute"/>
            <person name="Smith K."/>
            <person name="Pendleton A."/>
            <person name="Kubisiak T."/>
            <person name="Anderson C."/>
            <person name="Salamov A."/>
            <person name="Aerts A."/>
            <person name="Riley R."/>
            <person name="Clum A."/>
            <person name="Lindquist E."/>
            <person name="Ence D."/>
            <person name="Campbell M."/>
            <person name="Kronenberg Z."/>
            <person name="Feau N."/>
            <person name="Dhillon B."/>
            <person name="Hamelin R."/>
            <person name="Burleigh J."/>
            <person name="Smith J."/>
            <person name="Yandell M."/>
            <person name="Nelson C."/>
            <person name="Grigoriev I."/>
            <person name="Davis J."/>
        </authorList>
    </citation>
    <scope>NUCLEOTIDE SEQUENCE</scope>
    <source>
        <strain evidence="1">G11</strain>
    </source>
</reference>
<dbReference type="AlphaFoldDB" id="A0A9P6TDR1"/>
<name>A0A9P6TDR1_9BASI</name>
<protein>
    <submittedName>
        <fullName evidence="1">Uncharacterized protein</fullName>
    </submittedName>
</protein>
<accession>A0A9P6TDR1</accession>